<feature type="transmembrane region" description="Helical" evidence="7">
    <location>
        <begin position="158"/>
        <end position="179"/>
    </location>
</feature>
<proteinExistence type="predicted"/>
<protein>
    <submittedName>
        <fullName evidence="8">YihY/virulence factor BrkB family protein</fullName>
    </submittedName>
</protein>
<dbReference type="InterPro" id="IPR017039">
    <property type="entry name" value="Virul_fac_BrkB"/>
</dbReference>
<evidence type="ECO:0000256" key="1">
    <source>
        <dbReference type="ARBA" id="ARBA00004651"/>
    </source>
</evidence>
<comment type="caution">
    <text evidence="8">The sequence shown here is derived from an EMBL/GenBank/DDBJ whole genome shotgun (WGS) entry which is preliminary data.</text>
</comment>
<evidence type="ECO:0000256" key="4">
    <source>
        <dbReference type="ARBA" id="ARBA00022989"/>
    </source>
</evidence>
<dbReference type="NCBIfam" id="TIGR00765">
    <property type="entry name" value="yihY_not_rbn"/>
    <property type="match status" value="1"/>
</dbReference>
<dbReference type="AlphaFoldDB" id="A0A5S4GYB7"/>
<name>A0A5S4GYB7_9ACTN</name>
<feature type="transmembrane region" description="Helical" evidence="7">
    <location>
        <begin position="199"/>
        <end position="222"/>
    </location>
</feature>
<evidence type="ECO:0000256" key="7">
    <source>
        <dbReference type="SAM" id="Phobius"/>
    </source>
</evidence>
<feature type="transmembrane region" description="Helical" evidence="7">
    <location>
        <begin position="234"/>
        <end position="257"/>
    </location>
</feature>
<accession>A0A5S4GYB7</accession>
<evidence type="ECO:0000256" key="6">
    <source>
        <dbReference type="SAM" id="MobiDB-lite"/>
    </source>
</evidence>
<evidence type="ECO:0000313" key="8">
    <source>
        <dbReference type="EMBL" id="TMR37454.1"/>
    </source>
</evidence>
<dbReference type="PIRSF" id="PIRSF035875">
    <property type="entry name" value="RNase_BN"/>
    <property type="match status" value="1"/>
</dbReference>
<dbReference type="OrthoDB" id="9781030at2"/>
<dbReference type="EMBL" id="VCKX01000016">
    <property type="protein sequence ID" value="TMR37454.1"/>
    <property type="molecule type" value="Genomic_DNA"/>
</dbReference>
<keyword evidence="4 7" id="KW-1133">Transmembrane helix</keyword>
<feature type="region of interest" description="Disordered" evidence="6">
    <location>
        <begin position="1"/>
        <end position="25"/>
    </location>
</feature>
<evidence type="ECO:0000313" key="9">
    <source>
        <dbReference type="Proteomes" id="UP000306628"/>
    </source>
</evidence>
<feature type="transmembrane region" description="Helical" evidence="7">
    <location>
        <begin position="113"/>
        <end position="137"/>
    </location>
</feature>
<feature type="transmembrane region" description="Helical" evidence="7">
    <location>
        <begin position="269"/>
        <end position="291"/>
    </location>
</feature>
<dbReference type="Pfam" id="PF03631">
    <property type="entry name" value="Virul_fac_BrkB"/>
    <property type="match status" value="1"/>
</dbReference>
<keyword evidence="3 7" id="KW-0812">Transmembrane</keyword>
<keyword evidence="2" id="KW-1003">Cell membrane</keyword>
<dbReference type="Proteomes" id="UP000306628">
    <property type="component" value="Unassembled WGS sequence"/>
</dbReference>
<feature type="transmembrane region" description="Helical" evidence="7">
    <location>
        <begin position="54"/>
        <end position="76"/>
    </location>
</feature>
<comment type="subcellular location">
    <subcellularLocation>
        <location evidence="1">Cell membrane</location>
        <topology evidence="1">Multi-pass membrane protein</topology>
    </subcellularLocation>
</comment>
<evidence type="ECO:0000256" key="2">
    <source>
        <dbReference type="ARBA" id="ARBA00022475"/>
    </source>
</evidence>
<sequence>MTGDRSGGDATMRQDSGPAPEGPAELEKRSWLRVLKRTAKEFQDDKLTDWAAALTYYGVLSLFPALLAAISLLGVLGSSATQPLLDNISALAPGPARSILGQVLQGLQGNRPAAGVATVIGLSVAIWSASGYVGAFIRASNIVYEMEEGRPIWKTLPLRIAITTVLVILMAFGAVAVVFTGQLADQAGRVLGIGSAVVAVWGVVKWPALVFIVGLILALLYWASPNVKQPGLRWVTPGSVLAVVLWVLASAAFGLYVGNFASYSKTYAALAGVIIFLVWLWITNIAVLLGVELDAELARERAIEMGRPPEEEPYVEPRDTRKLDKS</sequence>
<dbReference type="PANTHER" id="PTHR30213:SF0">
    <property type="entry name" value="UPF0761 MEMBRANE PROTEIN YIHY"/>
    <property type="match status" value="1"/>
</dbReference>
<reference evidence="8 9" key="1">
    <citation type="submission" date="2019-05" db="EMBL/GenBank/DDBJ databases">
        <title>Draft genome sequence of Nonomuraea zeae DSM 100528.</title>
        <authorList>
            <person name="Saricaoglu S."/>
            <person name="Isik K."/>
        </authorList>
    </citation>
    <scope>NUCLEOTIDE SEQUENCE [LARGE SCALE GENOMIC DNA]</scope>
    <source>
        <strain evidence="8 9">DSM 100528</strain>
    </source>
</reference>
<gene>
    <name evidence="8" type="ORF">ETD85_07640</name>
</gene>
<evidence type="ECO:0000256" key="5">
    <source>
        <dbReference type="ARBA" id="ARBA00023136"/>
    </source>
</evidence>
<keyword evidence="9" id="KW-1185">Reference proteome</keyword>
<keyword evidence="5 7" id="KW-0472">Membrane</keyword>
<evidence type="ECO:0000256" key="3">
    <source>
        <dbReference type="ARBA" id="ARBA00022692"/>
    </source>
</evidence>
<dbReference type="GO" id="GO:0005886">
    <property type="term" value="C:plasma membrane"/>
    <property type="evidence" value="ECO:0007669"/>
    <property type="project" value="UniProtKB-SubCell"/>
</dbReference>
<dbReference type="RefSeq" id="WP_138688903.1">
    <property type="nucleotide sequence ID" value="NZ_JBHSAZ010000089.1"/>
</dbReference>
<dbReference type="PANTHER" id="PTHR30213">
    <property type="entry name" value="INNER MEMBRANE PROTEIN YHJD"/>
    <property type="match status" value="1"/>
</dbReference>
<organism evidence="8 9">
    <name type="scientific">Nonomuraea zeae</name>
    <dbReference type="NCBI Taxonomy" id="1642303"/>
    <lineage>
        <taxon>Bacteria</taxon>
        <taxon>Bacillati</taxon>
        <taxon>Actinomycetota</taxon>
        <taxon>Actinomycetes</taxon>
        <taxon>Streptosporangiales</taxon>
        <taxon>Streptosporangiaceae</taxon>
        <taxon>Nonomuraea</taxon>
    </lineage>
</organism>